<organism evidence="1 2">
    <name type="scientific">Amycolatopsis rubida</name>
    <dbReference type="NCBI Taxonomy" id="112413"/>
    <lineage>
        <taxon>Bacteria</taxon>
        <taxon>Bacillati</taxon>
        <taxon>Actinomycetota</taxon>
        <taxon>Actinomycetes</taxon>
        <taxon>Pseudonocardiales</taxon>
        <taxon>Pseudonocardiaceae</taxon>
        <taxon>Amycolatopsis</taxon>
    </lineage>
</organism>
<dbReference type="Proteomes" id="UP000199137">
    <property type="component" value="Unassembled WGS sequence"/>
</dbReference>
<dbReference type="AlphaFoldDB" id="A0A1I5XDR7"/>
<proteinExistence type="predicted"/>
<reference evidence="2" key="1">
    <citation type="submission" date="2016-10" db="EMBL/GenBank/DDBJ databases">
        <authorList>
            <person name="Varghese N."/>
            <person name="Submissions S."/>
        </authorList>
    </citation>
    <scope>NUCLEOTIDE SEQUENCE [LARGE SCALE GENOMIC DNA]</scope>
    <source>
        <strain evidence="2">DSM 44637</strain>
    </source>
</reference>
<name>A0A1I5XDR7_9PSEU</name>
<evidence type="ECO:0000313" key="1">
    <source>
        <dbReference type="EMBL" id="SFQ30006.1"/>
    </source>
</evidence>
<accession>A0A1I5XDR7</accession>
<evidence type="ECO:0000313" key="2">
    <source>
        <dbReference type="Proteomes" id="UP000199137"/>
    </source>
</evidence>
<dbReference type="RefSeq" id="WP_093575710.1">
    <property type="nucleotide sequence ID" value="NZ_FOWC01000010.1"/>
</dbReference>
<evidence type="ECO:0008006" key="3">
    <source>
        <dbReference type="Google" id="ProtNLM"/>
    </source>
</evidence>
<protein>
    <recommendedName>
        <fullName evidence="3">IrrE N-terminal-like domain-containing protein</fullName>
    </recommendedName>
</protein>
<sequence>MTETSRGAGERHGRGPFGRFRDALSRVLDKLVDPWVRFREHRVLRSEIERVAGEIVPKPWSLEEFARRLGEHRGRPIVLSAMSLPTDGPDAMWLAGPTVDLVGYDETIVGLHREQMILHELCHILLCHRGSQSLPVDPNLLRTLGMEGPPGDGGTPEILRRQGGYDDKQEREAEIAATIVLIIAEVPLVKPKPRKLQGAQAVAVDRLANVLGRVPRGR</sequence>
<dbReference type="EMBL" id="FOWC01000010">
    <property type="protein sequence ID" value="SFQ30006.1"/>
    <property type="molecule type" value="Genomic_DNA"/>
</dbReference>
<gene>
    <name evidence="1" type="ORF">SAMN05421854_110169</name>
</gene>
<dbReference type="OrthoDB" id="4144896at2"/>
<dbReference type="STRING" id="112413.SAMN05421854_110169"/>